<dbReference type="AlphaFoldDB" id="A0AAX4KWW7"/>
<feature type="region of interest" description="Disordered" evidence="1">
    <location>
        <begin position="1"/>
        <end position="39"/>
    </location>
</feature>
<dbReference type="RefSeq" id="XP_066088356.1">
    <property type="nucleotide sequence ID" value="XM_066232259.1"/>
</dbReference>
<gene>
    <name evidence="2" type="ORF">V865_008524</name>
</gene>
<dbReference type="Proteomes" id="UP001358614">
    <property type="component" value="Chromosome 3"/>
</dbReference>
<feature type="compositionally biased region" description="Polar residues" evidence="1">
    <location>
        <begin position="1"/>
        <end position="33"/>
    </location>
</feature>
<dbReference type="KEGG" id="ker:91107325"/>
<evidence type="ECO:0000256" key="1">
    <source>
        <dbReference type="SAM" id="MobiDB-lite"/>
    </source>
</evidence>
<proteinExistence type="predicted"/>
<dbReference type="EMBL" id="CP144091">
    <property type="protein sequence ID" value="WWD10389.1"/>
    <property type="molecule type" value="Genomic_DNA"/>
</dbReference>
<dbReference type="GeneID" id="91107325"/>
<reference evidence="2 3" key="1">
    <citation type="submission" date="2024-01" db="EMBL/GenBank/DDBJ databases">
        <title>Comparative genomics of Cryptococcus and Kwoniella reveals pathogenesis evolution and contrasting modes of karyotype evolution via chromosome fusion or intercentromeric recombination.</title>
        <authorList>
            <person name="Coelho M.A."/>
            <person name="David-Palma M."/>
            <person name="Shea T."/>
            <person name="Bowers K."/>
            <person name="McGinley-Smith S."/>
            <person name="Mohammad A.W."/>
            <person name="Gnirke A."/>
            <person name="Yurkov A.M."/>
            <person name="Nowrousian M."/>
            <person name="Sun S."/>
            <person name="Cuomo C.A."/>
            <person name="Heitman J."/>
        </authorList>
    </citation>
    <scope>NUCLEOTIDE SEQUENCE [LARGE SCALE GENOMIC DNA]</scope>
    <source>
        <strain evidence="2 3">PYCC6329</strain>
    </source>
</reference>
<protein>
    <submittedName>
        <fullName evidence="2">Uncharacterized protein</fullName>
    </submittedName>
</protein>
<evidence type="ECO:0000313" key="2">
    <source>
        <dbReference type="EMBL" id="WWD10389.1"/>
    </source>
</evidence>
<organism evidence="2 3">
    <name type="scientific">Kwoniella europaea PYCC6329</name>
    <dbReference type="NCBI Taxonomy" id="1423913"/>
    <lineage>
        <taxon>Eukaryota</taxon>
        <taxon>Fungi</taxon>
        <taxon>Dikarya</taxon>
        <taxon>Basidiomycota</taxon>
        <taxon>Agaricomycotina</taxon>
        <taxon>Tremellomycetes</taxon>
        <taxon>Tremellales</taxon>
        <taxon>Cryptococcaceae</taxon>
        <taxon>Kwoniella</taxon>
    </lineage>
</organism>
<accession>A0AAX4KWW7</accession>
<evidence type="ECO:0000313" key="3">
    <source>
        <dbReference type="Proteomes" id="UP001358614"/>
    </source>
</evidence>
<keyword evidence="3" id="KW-1185">Reference proteome</keyword>
<sequence length="124" mass="14092">MDNKDNTTNTGSTTGQPSVNSLNNEPDKSVQQSEDNKSSKDTVIFIKLNKVLRYIDPVANHLYLSGPDRTTIWSAKSNNGVWDYDNNREQELFVGFDSQEFSEEELTEFRNDMEGLGDFSVYNP</sequence>
<name>A0AAX4KWW7_9TREE</name>